<dbReference type="Proteomes" id="UP000030520">
    <property type="component" value="Unassembled WGS sequence"/>
</dbReference>
<organism evidence="1 2">
    <name type="scientific">Vibrio variabilis</name>
    <dbReference type="NCBI Taxonomy" id="990271"/>
    <lineage>
        <taxon>Bacteria</taxon>
        <taxon>Pseudomonadati</taxon>
        <taxon>Pseudomonadota</taxon>
        <taxon>Gammaproteobacteria</taxon>
        <taxon>Vibrionales</taxon>
        <taxon>Vibrionaceae</taxon>
        <taxon>Vibrio</taxon>
    </lineage>
</organism>
<keyword evidence="2" id="KW-1185">Reference proteome</keyword>
<comment type="caution">
    <text evidence="1">The sequence shown here is derived from an EMBL/GenBank/DDBJ whole genome shotgun (WGS) entry which is preliminary data.</text>
</comment>
<reference evidence="1 2" key="1">
    <citation type="submission" date="2014-10" db="EMBL/GenBank/DDBJ databases">
        <title>Genome sequencing of Vibrio variabilis T01.</title>
        <authorList>
            <person name="Chan K.-G."/>
            <person name="Mohamad N.I."/>
        </authorList>
    </citation>
    <scope>NUCLEOTIDE SEQUENCE [LARGE SCALE GENOMIC DNA]</scope>
    <source>
        <strain evidence="1 2">T01</strain>
    </source>
</reference>
<protein>
    <submittedName>
        <fullName evidence="1">Uncharacterized protein</fullName>
    </submittedName>
</protein>
<gene>
    <name evidence="1" type="ORF">NL53_20635</name>
</gene>
<sequence>MKFFVPFADSEEQAESVIEATAKFIGNQVPSKNDLIYTVHYTHNGKAMVATVGEDVDPYYRESSPTVIAIFPPQYNGAPIKICLADRGVVRGEPILVSGDSQFITFEE</sequence>
<name>A0ABR4Y5B2_9VIBR</name>
<evidence type="ECO:0000313" key="1">
    <source>
        <dbReference type="EMBL" id="KHA58667.1"/>
    </source>
</evidence>
<dbReference type="RefSeq" id="WP_038218033.1">
    <property type="nucleotide sequence ID" value="NZ_JRWM01000070.1"/>
</dbReference>
<proteinExistence type="predicted"/>
<accession>A0ABR4Y5B2</accession>
<evidence type="ECO:0000313" key="2">
    <source>
        <dbReference type="Proteomes" id="UP000030520"/>
    </source>
</evidence>
<dbReference type="EMBL" id="JRWM01000070">
    <property type="protein sequence ID" value="KHA58667.1"/>
    <property type="molecule type" value="Genomic_DNA"/>
</dbReference>